<dbReference type="GO" id="GO:0004826">
    <property type="term" value="F:phenylalanine-tRNA ligase activity"/>
    <property type="evidence" value="ECO:0007669"/>
    <property type="project" value="UniProtKB-EC"/>
</dbReference>
<dbReference type="PANTHER" id="PTHR10947:SF0">
    <property type="entry name" value="PHENYLALANINE--TRNA LIGASE BETA SUBUNIT"/>
    <property type="match status" value="1"/>
</dbReference>
<comment type="cofactor">
    <cofactor evidence="15">
        <name>Mg(2+)</name>
        <dbReference type="ChEBI" id="CHEBI:18420"/>
    </cofactor>
    <text evidence="15">Binds 2 magnesium ions per tetramer.</text>
</comment>
<feature type="domain" description="TRNA-binding" evidence="17">
    <location>
        <begin position="40"/>
        <end position="155"/>
    </location>
</feature>
<evidence type="ECO:0000259" key="19">
    <source>
        <dbReference type="PROSITE" id="PS51483"/>
    </source>
</evidence>
<evidence type="ECO:0000256" key="6">
    <source>
        <dbReference type="ARBA" id="ARBA00022598"/>
    </source>
</evidence>
<dbReference type="Pfam" id="PF03483">
    <property type="entry name" value="B3_4"/>
    <property type="match status" value="1"/>
</dbReference>
<dbReference type="NCBIfam" id="TIGR00472">
    <property type="entry name" value="pheT_bact"/>
    <property type="match status" value="1"/>
</dbReference>
<dbReference type="InterPro" id="IPR005121">
    <property type="entry name" value="Fdx_antiC-bd"/>
</dbReference>
<reference evidence="20" key="1">
    <citation type="submission" date="2022-08" db="EMBL/GenBank/DDBJ databases">
        <title>Alicyclobacillus dauci DSM2870, complete genome.</title>
        <authorList>
            <person name="Wang Q."/>
            <person name="Cai R."/>
            <person name="Wang Z."/>
        </authorList>
    </citation>
    <scope>NUCLEOTIDE SEQUENCE</scope>
    <source>
        <strain evidence="20">DSM 28700</strain>
    </source>
</reference>
<evidence type="ECO:0000256" key="11">
    <source>
        <dbReference type="ARBA" id="ARBA00022884"/>
    </source>
</evidence>
<dbReference type="InterPro" id="IPR033714">
    <property type="entry name" value="tRNA_bind_bactPheRS"/>
</dbReference>
<keyword evidence="6 15" id="KW-0436">Ligase</keyword>
<accession>A0ABY6Z8M5</accession>
<dbReference type="InterPro" id="IPR005147">
    <property type="entry name" value="tRNA_synthase_B5-dom"/>
</dbReference>
<feature type="domain" description="FDX-ACB" evidence="18">
    <location>
        <begin position="714"/>
        <end position="809"/>
    </location>
</feature>
<keyword evidence="5 16" id="KW-0820">tRNA-binding</keyword>
<dbReference type="EC" id="6.1.1.20" evidence="15"/>
<dbReference type="CDD" id="cd00769">
    <property type="entry name" value="PheRS_beta_core"/>
    <property type="match status" value="1"/>
</dbReference>
<keyword evidence="7 15" id="KW-0479">Metal-binding</keyword>
<keyword evidence="21" id="KW-1185">Reference proteome</keyword>
<dbReference type="PANTHER" id="PTHR10947">
    <property type="entry name" value="PHENYLALANYL-TRNA SYNTHETASE BETA CHAIN AND LEUCINE-RICH REPEAT-CONTAINING PROTEIN 47"/>
    <property type="match status" value="1"/>
</dbReference>
<comment type="similarity">
    <text evidence="2 15">Belongs to the phenylalanyl-tRNA synthetase beta subunit family. Type 1 subfamily.</text>
</comment>
<feature type="binding site" evidence="15">
    <location>
        <position position="469"/>
    </location>
    <ligand>
        <name>Mg(2+)</name>
        <dbReference type="ChEBI" id="CHEBI:18420"/>
        <note>shared with alpha subunit</note>
    </ligand>
</feature>
<dbReference type="InterPro" id="IPR012340">
    <property type="entry name" value="NA-bd_OB-fold"/>
</dbReference>
<evidence type="ECO:0000256" key="14">
    <source>
        <dbReference type="ARBA" id="ARBA00049255"/>
    </source>
</evidence>
<comment type="catalytic activity">
    <reaction evidence="14 15">
        <text>tRNA(Phe) + L-phenylalanine + ATP = L-phenylalanyl-tRNA(Phe) + AMP + diphosphate + H(+)</text>
        <dbReference type="Rhea" id="RHEA:19413"/>
        <dbReference type="Rhea" id="RHEA-COMP:9668"/>
        <dbReference type="Rhea" id="RHEA-COMP:9699"/>
        <dbReference type="ChEBI" id="CHEBI:15378"/>
        <dbReference type="ChEBI" id="CHEBI:30616"/>
        <dbReference type="ChEBI" id="CHEBI:33019"/>
        <dbReference type="ChEBI" id="CHEBI:58095"/>
        <dbReference type="ChEBI" id="CHEBI:78442"/>
        <dbReference type="ChEBI" id="CHEBI:78531"/>
        <dbReference type="ChEBI" id="CHEBI:456215"/>
        <dbReference type="EC" id="6.1.1.20"/>
    </reaction>
</comment>
<dbReference type="PROSITE" id="PS51447">
    <property type="entry name" value="FDX_ACB"/>
    <property type="match status" value="1"/>
</dbReference>
<keyword evidence="10 15" id="KW-0460">Magnesium</keyword>
<evidence type="ECO:0000313" key="21">
    <source>
        <dbReference type="Proteomes" id="UP001164803"/>
    </source>
</evidence>
<dbReference type="Pfam" id="PF03484">
    <property type="entry name" value="B5"/>
    <property type="match status" value="1"/>
</dbReference>
<dbReference type="SUPFAM" id="SSF55681">
    <property type="entry name" value="Class II aaRS and biotin synthetases"/>
    <property type="match status" value="1"/>
</dbReference>
<evidence type="ECO:0000256" key="4">
    <source>
        <dbReference type="ARBA" id="ARBA00022490"/>
    </source>
</evidence>
<sequence length="810" mass="88701">MKVSYQWLSEFVDLSGYTPDSLAELLTGAGLAVDAVESRNLGVEGVVVGVVRDMEHHPDADRLNVCQVDVGQAELLQIVCGAPNVRPGMIVPVALPGAKLPGGKEIKRAKLRGVTSNGMLCSASEIGLDTRLLPASQTTGLYALPEDTEIGKDITQVLHLDDWVLDIDLTPNRSDCLSIRGLAYEIAALTKKPTSFPTQIEIPLPDVPSPIRVRIDSERCGRYDAQVLEGLETGASPLWMQARLMTMGVRPIDVIVDVTNYVMLEWGQPLHAFDEASIADQTIVVRQATDGETLQTLDGQTRTLDSDMLVIADPQKAIGLAGVMGGENSEIRTGTSRVVIESARFDAPSTRRTGQKLGLRSEAQQRFEKGIDPATVRNALLRATQLLIQLAGAQLVGGISTARRDQDETTLHRTVRFSPDRCRALLGCSIEDKTIQAIFSQLGFSVKQRDTEWDVSVPTRRPDIELQADLVEEVARIYGYDNIPSTELTGPITAGGRDARQQLLGRIREGLIASGLFEVRTYAFTSPEALAALQLPAGARETHMIPLMHPMSDERRVLRTHMLPSLAEVAKYNLAHRVDGGAIFELGRVYEPKESPVQSQPDEHTVVGLLWFGETSENIYGRSRPVDFFDAKGALDHLFHRLGIAVRYERANESWLHPGRSARMIVKDTVIGLVGEVHPATAEALDVSHSIYAQLSVESIIERLPISTTVHALPRFPGSRRDVALIVSTQVLVGDMLNVIKDVGHDYSILQNATVFDVYSGQGVPENHKSVAIAIHFQAEERTLTDSEIEDVVKVVLERLQNVFGAQLRG</sequence>
<dbReference type="Gene3D" id="2.40.50.140">
    <property type="entry name" value="Nucleic acid-binding proteins"/>
    <property type="match status" value="1"/>
</dbReference>
<dbReference type="NCBIfam" id="NF045760">
    <property type="entry name" value="YtpR"/>
    <property type="match status" value="1"/>
</dbReference>
<evidence type="ECO:0000256" key="12">
    <source>
        <dbReference type="ARBA" id="ARBA00022917"/>
    </source>
</evidence>
<comment type="subcellular location">
    <subcellularLocation>
        <location evidence="1 15">Cytoplasm</location>
    </subcellularLocation>
</comment>
<evidence type="ECO:0000256" key="1">
    <source>
        <dbReference type="ARBA" id="ARBA00004496"/>
    </source>
</evidence>
<dbReference type="CDD" id="cd02796">
    <property type="entry name" value="tRNA_bind_bactPheRS"/>
    <property type="match status" value="1"/>
</dbReference>
<dbReference type="SUPFAM" id="SSF56037">
    <property type="entry name" value="PheT/TilS domain"/>
    <property type="match status" value="1"/>
</dbReference>
<evidence type="ECO:0000256" key="7">
    <source>
        <dbReference type="ARBA" id="ARBA00022723"/>
    </source>
</evidence>
<dbReference type="InterPro" id="IPR045060">
    <property type="entry name" value="Phe-tRNA-ligase_IIc_bsu"/>
</dbReference>
<dbReference type="Gene3D" id="3.30.56.10">
    <property type="match status" value="2"/>
</dbReference>
<proteinExistence type="inferred from homology"/>
<feature type="binding site" evidence="15">
    <location>
        <position position="463"/>
    </location>
    <ligand>
        <name>Mg(2+)</name>
        <dbReference type="ChEBI" id="CHEBI:18420"/>
        <note>shared with alpha subunit</note>
    </ligand>
</feature>
<dbReference type="InterPro" id="IPR009061">
    <property type="entry name" value="DNA-bd_dom_put_sf"/>
</dbReference>
<keyword evidence="4 15" id="KW-0963">Cytoplasm</keyword>
<dbReference type="InterPro" id="IPR041616">
    <property type="entry name" value="PheRS_beta_core"/>
</dbReference>
<keyword evidence="8 15" id="KW-0547">Nucleotide-binding</keyword>
<dbReference type="Gene3D" id="3.30.930.10">
    <property type="entry name" value="Bira Bifunctional Protein, Domain 2"/>
    <property type="match status" value="1"/>
</dbReference>
<organism evidence="20 21">
    <name type="scientific">Alicyclobacillus dauci</name>
    <dbReference type="NCBI Taxonomy" id="1475485"/>
    <lineage>
        <taxon>Bacteria</taxon>
        <taxon>Bacillati</taxon>
        <taxon>Bacillota</taxon>
        <taxon>Bacilli</taxon>
        <taxon>Bacillales</taxon>
        <taxon>Alicyclobacillaceae</taxon>
        <taxon>Alicyclobacillus</taxon>
    </lineage>
</organism>
<evidence type="ECO:0000313" key="20">
    <source>
        <dbReference type="EMBL" id="WAH38405.1"/>
    </source>
</evidence>
<keyword evidence="11 16" id="KW-0694">RNA-binding</keyword>
<keyword evidence="9 15" id="KW-0067">ATP-binding</keyword>
<name>A0ABY6Z8M5_9BACL</name>
<dbReference type="InterPro" id="IPR002547">
    <property type="entry name" value="tRNA-bd_dom"/>
</dbReference>
<dbReference type="InterPro" id="IPR036690">
    <property type="entry name" value="Fdx_antiC-bd_sf"/>
</dbReference>
<evidence type="ECO:0000256" key="16">
    <source>
        <dbReference type="PROSITE-ProRule" id="PRU00209"/>
    </source>
</evidence>
<dbReference type="InterPro" id="IPR004532">
    <property type="entry name" value="Phe-tRNA-ligase_IIc_bsu_bact"/>
</dbReference>
<dbReference type="PROSITE" id="PS50886">
    <property type="entry name" value="TRBD"/>
    <property type="match status" value="1"/>
</dbReference>
<dbReference type="SUPFAM" id="SSF50249">
    <property type="entry name" value="Nucleic acid-binding proteins"/>
    <property type="match status" value="1"/>
</dbReference>
<keyword evidence="13 15" id="KW-0030">Aminoacyl-tRNA synthetase</keyword>
<evidence type="ECO:0000259" key="17">
    <source>
        <dbReference type="PROSITE" id="PS50886"/>
    </source>
</evidence>
<dbReference type="PROSITE" id="PS51483">
    <property type="entry name" value="B5"/>
    <property type="match status" value="1"/>
</dbReference>
<feature type="domain" description="B5" evidence="19">
    <location>
        <begin position="410"/>
        <end position="485"/>
    </location>
</feature>
<comment type="subunit">
    <text evidence="3 15">Tetramer of two alpha and two beta subunits.</text>
</comment>
<evidence type="ECO:0000256" key="2">
    <source>
        <dbReference type="ARBA" id="ARBA00008653"/>
    </source>
</evidence>
<gene>
    <name evidence="15 20" type="primary">pheT</name>
    <name evidence="20" type="ORF">NZD86_07980</name>
</gene>
<dbReference type="InterPro" id="IPR020825">
    <property type="entry name" value="Phe-tRNA_synthase-like_B3/B4"/>
</dbReference>
<dbReference type="Pfam" id="PF03147">
    <property type="entry name" value="FDX-ACB"/>
    <property type="match status" value="1"/>
</dbReference>
<dbReference type="HAMAP" id="MF_00283">
    <property type="entry name" value="Phe_tRNA_synth_beta1"/>
    <property type="match status" value="1"/>
</dbReference>
<dbReference type="Pfam" id="PF01588">
    <property type="entry name" value="tRNA_bind"/>
    <property type="match status" value="1"/>
</dbReference>
<dbReference type="SMART" id="SM00874">
    <property type="entry name" value="B5"/>
    <property type="match status" value="1"/>
</dbReference>
<evidence type="ECO:0000256" key="15">
    <source>
        <dbReference type="HAMAP-Rule" id="MF_00283"/>
    </source>
</evidence>
<dbReference type="RefSeq" id="WP_268045973.1">
    <property type="nucleotide sequence ID" value="NZ_CP104064.1"/>
</dbReference>
<dbReference type="Gene3D" id="3.50.40.10">
    <property type="entry name" value="Phenylalanyl-trna Synthetase, Chain B, domain 3"/>
    <property type="match status" value="1"/>
</dbReference>
<dbReference type="SUPFAM" id="SSF54991">
    <property type="entry name" value="Anticodon-binding domain of PheRS"/>
    <property type="match status" value="1"/>
</dbReference>
<evidence type="ECO:0000256" key="5">
    <source>
        <dbReference type="ARBA" id="ARBA00022555"/>
    </source>
</evidence>
<dbReference type="EMBL" id="CP104064">
    <property type="protein sequence ID" value="WAH38405.1"/>
    <property type="molecule type" value="Genomic_DNA"/>
</dbReference>
<dbReference type="Pfam" id="PF17759">
    <property type="entry name" value="tRNA_synthFbeta"/>
    <property type="match status" value="1"/>
</dbReference>
<keyword evidence="12 15" id="KW-0648">Protein biosynthesis</keyword>
<evidence type="ECO:0000256" key="9">
    <source>
        <dbReference type="ARBA" id="ARBA00022840"/>
    </source>
</evidence>
<evidence type="ECO:0000256" key="13">
    <source>
        <dbReference type="ARBA" id="ARBA00023146"/>
    </source>
</evidence>
<dbReference type="SUPFAM" id="SSF46955">
    <property type="entry name" value="Putative DNA-binding domain"/>
    <property type="match status" value="1"/>
</dbReference>
<dbReference type="Gene3D" id="3.30.70.380">
    <property type="entry name" value="Ferrodoxin-fold anticodon-binding domain"/>
    <property type="match status" value="1"/>
</dbReference>
<dbReference type="Proteomes" id="UP001164803">
    <property type="component" value="Chromosome"/>
</dbReference>
<dbReference type="InterPro" id="IPR005146">
    <property type="entry name" value="B3/B4_tRNA-bd"/>
</dbReference>
<evidence type="ECO:0000259" key="18">
    <source>
        <dbReference type="PROSITE" id="PS51447"/>
    </source>
</evidence>
<evidence type="ECO:0000256" key="8">
    <source>
        <dbReference type="ARBA" id="ARBA00022741"/>
    </source>
</evidence>
<feature type="binding site" evidence="15">
    <location>
        <position position="473"/>
    </location>
    <ligand>
        <name>Mg(2+)</name>
        <dbReference type="ChEBI" id="CHEBI:18420"/>
        <note>shared with alpha subunit</note>
    </ligand>
</feature>
<dbReference type="SMART" id="SM00896">
    <property type="entry name" value="FDX-ACB"/>
    <property type="match status" value="1"/>
</dbReference>
<evidence type="ECO:0000256" key="3">
    <source>
        <dbReference type="ARBA" id="ARBA00011209"/>
    </source>
</evidence>
<dbReference type="SMART" id="SM00873">
    <property type="entry name" value="B3_4"/>
    <property type="match status" value="1"/>
</dbReference>
<feature type="binding site" evidence="15">
    <location>
        <position position="472"/>
    </location>
    <ligand>
        <name>Mg(2+)</name>
        <dbReference type="ChEBI" id="CHEBI:18420"/>
        <note>shared with alpha subunit</note>
    </ligand>
</feature>
<evidence type="ECO:0000256" key="10">
    <source>
        <dbReference type="ARBA" id="ARBA00022842"/>
    </source>
</evidence>
<protein>
    <recommendedName>
        <fullName evidence="15">Phenylalanine--tRNA ligase beta subunit</fullName>
        <ecNumber evidence="15">6.1.1.20</ecNumber>
    </recommendedName>
    <alternativeName>
        <fullName evidence="15">Phenylalanyl-tRNA synthetase beta subunit</fullName>
        <shortName evidence="15">PheRS</shortName>
    </alternativeName>
</protein>
<dbReference type="InterPro" id="IPR045864">
    <property type="entry name" value="aa-tRNA-synth_II/BPL/LPL"/>
</dbReference>